<proteinExistence type="predicted"/>
<evidence type="ECO:0000313" key="2">
    <source>
        <dbReference type="Proteomes" id="UP000189733"/>
    </source>
</evidence>
<keyword evidence="2" id="KW-1185">Reference proteome</keyword>
<sequence length="175" mass="19411">MTKYIISMADIPAEGREFLFSEQELWLEPCKDFHIEAKTKTPVEGRLTVLPQGPKSCLVRGQLEGQITLPCDRCNADSVVTISEHFDVYEEVGDTDEADEPRLFEEDGQVKLDAGAILWEQFLLALPAKPLCREDCKGLCPKCGADLNKGDCGCETQSADPRLAVLRGLKIPDKK</sequence>
<dbReference type="Proteomes" id="UP000189733">
    <property type="component" value="Unassembled WGS sequence"/>
</dbReference>
<dbReference type="RefSeq" id="WP_078683439.1">
    <property type="nucleotide sequence ID" value="NZ_FUYA01000001.1"/>
</dbReference>
<evidence type="ECO:0000313" key="1">
    <source>
        <dbReference type="EMBL" id="SKA63326.1"/>
    </source>
</evidence>
<dbReference type="OrthoDB" id="9790372at2"/>
<evidence type="ECO:0008006" key="3">
    <source>
        <dbReference type="Google" id="ProtNLM"/>
    </source>
</evidence>
<dbReference type="AlphaFoldDB" id="A0A1T4VEI9"/>
<dbReference type="PANTHER" id="PTHR34374">
    <property type="entry name" value="LARGE RIBOSOMAL RNA SUBUNIT ACCUMULATION PROTEIN YCED HOMOLOG 1, CHLOROPLASTIC"/>
    <property type="match status" value="1"/>
</dbReference>
<dbReference type="PANTHER" id="PTHR34374:SF1">
    <property type="entry name" value="LARGE RIBOSOMAL RNA SUBUNIT ACCUMULATION PROTEIN YCED HOMOLOG 1, CHLOROPLASTIC"/>
    <property type="match status" value="1"/>
</dbReference>
<protein>
    <recommendedName>
        <fullName evidence="3">DUF177 domain-containing protein</fullName>
    </recommendedName>
</protein>
<dbReference type="Pfam" id="PF02620">
    <property type="entry name" value="YceD"/>
    <property type="match status" value="1"/>
</dbReference>
<organism evidence="1 2">
    <name type="scientific">Desulfobaculum bizertense DSM 18034</name>
    <dbReference type="NCBI Taxonomy" id="1121442"/>
    <lineage>
        <taxon>Bacteria</taxon>
        <taxon>Pseudomonadati</taxon>
        <taxon>Thermodesulfobacteriota</taxon>
        <taxon>Desulfovibrionia</taxon>
        <taxon>Desulfovibrionales</taxon>
        <taxon>Desulfovibrionaceae</taxon>
        <taxon>Desulfobaculum</taxon>
    </lineage>
</organism>
<reference evidence="1 2" key="1">
    <citation type="submission" date="2017-02" db="EMBL/GenBank/DDBJ databases">
        <authorList>
            <person name="Peterson S.W."/>
        </authorList>
    </citation>
    <scope>NUCLEOTIDE SEQUENCE [LARGE SCALE GENOMIC DNA]</scope>
    <source>
        <strain evidence="1 2">DSM 18034</strain>
    </source>
</reference>
<dbReference type="STRING" id="1121442.SAMN02745702_00110"/>
<dbReference type="EMBL" id="FUYA01000001">
    <property type="protein sequence ID" value="SKA63326.1"/>
    <property type="molecule type" value="Genomic_DNA"/>
</dbReference>
<name>A0A1T4VEI9_9BACT</name>
<dbReference type="InterPro" id="IPR003772">
    <property type="entry name" value="YceD"/>
</dbReference>
<gene>
    <name evidence="1" type="ORF">SAMN02745702_00110</name>
</gene>
<accession>A0A1T4VEI9</accession>